<gene>
    <name evidence="3" type="primary">gt1</name>
</gene>
<organism evidence="3">
    <name type="scientific">Providencia alcalifaciens</name>
    <dbReference type="NCBI Taxonomy" id="126385"/>
    <lineage>
        <taxon>Bacteria</taxon>
        <taxon>Pseudomonadati</taxon>
        <taxon>Pseudomonadota</taxon>
        <taxon>Gammaproteobacteria</taxon>
        <taxon>Enterobacterales</taxon>
        <taxon>Morganellaceae</taxon>
        <taxon>Providencia</taxon>
    </lineage>
</organism>
<accession>A0A346CLQ0</accession>
<dbReference type="EMBL" id="MH479421">
    <property type="protein sequence ID" value="AXL96524.1"/>
    <property type="molecule type" value="Genomic_DNA"/>
</dbReference>
<dbReference type="CDD" id="cd03820">
    <property type="entry name" value="GT4_AmsD-like"/>
    <property type="match status" value="1"/>
</dbReference>
<dbReference type="PANTHER" id="PTHR12526">
    <property type="entry name" value="GLYCOSYLTRANSFERASE"/>
    <property type="match status" value="1"/>
</dbReference>
<dbReference type="GO" id="GO:0016757">
    <property type="term" value="F:glycosyltransferase activity"/>
    <property type="evidence" value="ECO:0007669"/>
    <property type="project" value="InterPro"/>
</dbReference>
<dbReference type="SUPFAM" id="SSF53756">
    <property type="entry name" value="UDP-Glycosyltransferase/glycogen phosphorylase"/>
    <property type="match status" value="1"/>
</dbReference>
<feature type="domain" description="Glycosyl transferase family 1" evidence="1">
    <location>
        <begin position="178"/>
        <end position="334"/>
    </location>
</feature>
<dbReference type="Gene3D" id="3.40.50.2000">
    <property type="entry name" value="Glycogen Phosphorylase B"/>
    <property type="match status" value="2"/>
</dbReference>
<protein>
    <submittedName>
        <fullName evidence="3">WfaQ</fullName>
    </submittedName>
</protein>
<dbReference type="AlphaFoldDB" id="A0A346CLQ0"/>
<dbReference type="GO" id="GO:1901135">
    <property type="term" value="P:carbohydrate derivative metabolic process"/>
    <property type="evidence" value="ECO:0007669"/>
    <property type="project" value="UniProtKB-ARBA"/>
</dbReference>
<reference evidence="3" key="1">
    <citation type="submission" date="2018-06" db="EMBL/GenBank/DDBJ databases">
        <title>Development of a Molecular Serotyping Scheme and a Multiplexed Luminex-Based Array for Providencia.</title>
        <authorList>
            <person name="Du Y."/>
            <person name="Liu B."/>
        </authorList>
    </citation>
    <scope>NUCLEOTIDE SEQUENCE</scope>
</reference>
<sequence length="357" mass="41121">MKILFILADITFVGGIERVIANLSNALSKHNIEVEILSLYKSNSHCYFDIDKKIKISFLNESLHYDGKPGSLKRLLKHLTNIKKLRNYLKENSFDFIIANSFPTAFQLYFSKKESNWIAYEHVHFNYYNYLVKKIRNLIYKKFDKIVVLTTKDEKKFSQIFNNVITIHNPLSFESSSVSNLENHTLIAVGRLEKQKGFDILIDAFSKINNKNWRLNIFGEGNEHKKLLQKINSLGASNIYLMGKSNDIKREMLYSSIFILSSRFEGFPMVLGEAMECGLPCISFDCPNGPSDLIQHDHNGILVKNGCTDSLARNIEMLINNQKKINYLAENAKSSVKELSICNITNQWMTMLHQVKK</sequence>
<proteinExistence type="predicted"/>
<dbReference type="Pfam" id="PF00534">
    <property type="entry name" value="Glycos_transf_1"/>
    <property type="match status" value="1"/>
</dbReference>
<dbReference type="InterPro" id="IPR001296">
    <property type="entry name" value="Glyco_trans_1"/>
</dbReference>
<dbReference type="InterPro" id="IPR028098">
    <property type="entry name" value="Glyco_trans_4-like_N"/>
</dbReference>
<evidence type="ECO:0000259" key="1">
    <source>
        <dbReference type="Pfam" id="PF00534"/>
    </source>
</evidence>
<evidence type="ECO:0000313" key="3">
    <source>
        <dbReference type="EMBL" id="AXL96524.1"/>
    </source>
</evidence>
<evidence type="ECO:0000259" key="2">
    <source>
        <dbReference type="Pfam" id="PF13439"/>
    </source>
</evidence>
<name>A0A346CLQ0_9GAMM</name>
<dbReference type="RefSeq" id="WP_272535716.1">
    <property type="nucleotide sequence ID" value="NZ_JBEEUX010000007.1"/>
</dbReference>
<dbReference type="Pfam" id="PF13439">
    <property type="entry name" value="Glyco_transf_4"/>
    <property type="match status" value="1"/>
</dbReference>
<dbReference type="PANTHER" id="PTHR12526:SF630">
    <property type="entry name" value="GLYCOSYLTRANSFERASE"/>
    <property type="match status" value="1"/>
</dbReference>
<feature type="domain" description="Glycosyltransferase subfamily 4-like N-terminal" evidence="2">
    <location>
        <begin position="13"/>
        <end position="169"/>
    </location>
</feature>